<organism evidence="2 3">
    <name type="scientific">Streptomyces hazeniae</name>
    <dbReference type="NCBI Taxonomy" id="3075538"/>
    <lineage>
        <taxon>Bacteria</taxon>
        <taxon>Bacillati</taxon>
        <taxon>Actinomycetota</taxon>
        <taxon>Actinomycetes</taxon>
        <taxon>Kitasatosporales</taxon>
        <taxon>Streptomycetaceae</taxon>
        <taxon>Streptomyces</taxon>
    </lineage>
</organism>
<comment type="caution">
    <text evidence="2">The sequence shown here is derived from an EMBL/GenBank/DDBJ whole genome shotgun (WGS) entry which is preliminary data.</text>
</comment>
<accession>A0ABU2NJX2</accession>
<feature type="compositionally biased region" description="Basic and acidic residues" evidence="1">
    <location>
        <begin position="26"/>
        <end position="38"/>
    </location>
</feature>
<feature type="compositionally biased region" description="Basic and acidic residues" evidence="1">
    <location>
        <begin position="62"/>
        <end position="71"/>
    </location>
</feature>
<name>A0ABU2NJX2_9ACTN</name>
<dbReference type="EMBL" id="JAVREQ010000001">
    <property type="protein sequence ID" value="MDT0377285.1"/>
    <property type="molecule type" value="Genomic_DNA"/>
</dbReference>
<dbReference type="RefSeq" id="WP_311671290.1">
    <property type="nucleotide sequence ID" value="NZ_JAVREQ010000001.1"/>
</dbReference>
<evidence type="ECO:0000313" key="3">
    <source>
        <dbReference type="Proteomes" id="UP001183414"/>
    </source>
</evidence>
<evidence type="ECO:0000313" key="2">
    <source>
        <dbReference type="EMBL" id="MDT0377285.1"/>
    </source>
</evidence>
<dbReference type="Proteomes" id="UP001183414">
    <property type="component" value="Unassembled WGS sequence"/>
</dbReference>
<gene>
    <name evidence="2" type="ORF">RM572_00650</name>
</gene>
<sequence length="79" mass="8828">MGALSWLLGGDDAKLAAEEYSGQKSASERARQREEAATARRVARHHRGGATSAARQGQAWEDADRWQEQHGRSLGRRRR</sequence>
<evidence type="ECO:0000256" key="1">
    <source>
        <dbReference type="SAM" id="MobiDB-lite"/>
    </source>
</evidence>
<keyword evidence="3" id="KW-1185">Reference proteome</keyword>
<feature type="region of interest" description="Disordered" evidence="1">
    <location>
        <begin position="19"/>
        <end position="79"/>
    </location>
</feature>
<reference evidence="3" key="1">
    <citation type="submission" date="2023-07" db="EMBL/GenBank/DDBJ databases">
        <title>30 novel species of actinomycetes from the DSMZ collection.</title>
        <authorList>
            <person name="Nouioui I."/>
        </authorList>
    </citation>
    <scope>NUCLEOTIDE SEQUENCE [LARGE SCALE GENOMIC DNA]</scope>
    <source>
        <strain evidence="3">DSM 42041</strain>
    </source>
</reference>
<proteinExistence type="predicted"/>
<protein>
    <submittedName>
        <fullName evidence="2">Uncharacterized protein</fullName>
    </submittedName>
</protein>